<accession>S2YXU1</accession>
<comment type="caution">
    <text evidence="1">The sequence shown here is derived from an EMBL/GenBank/DDBJ whole genome shotgun (WGS) entry which is preliminary data.</text>
</comment>
<dbReference type="eggNOG" id="ENOG5031WFC">
    <property type="taxonomic scope" value="Bacteria"/>
</dbReference>
<dbReference type="PATRIC" id="fig|1125779.3.peg.1340"/>
<proteinExistence type="predicted"/>
<organism evidence="1 2">
    <name type="scientific">Corynebacterium pyruviciproducens ATCC BAA-1742</name>
    <dbReference type="NCBI Taxonomy" id="1125779"/>
    <lineage>
        <taxon>Bacteria</taxon>
        <taxon>Bacillati</taxon>
        <taxon>Actinomycetota</taxon>
        <taxon>Actinomycetes</taxon>
        <taxon>Mycobacteriales</taxon>
        <taxon>Corynebacteriaceae</taxon>
        <taxon>Corynebacterium</taxon>
    </lineage>
</organism>
<dbReference type="CDD" id="cd00085">
    <property type="entry name" value="HNHc"/>
    <property type="match status" value="1"/>
</dbReference>
<dbReference type="InterPro" id="IPR003615">
    <property type="entry name" value="HNH_nuc"/>
</dbReference>
<protein>
    <recommendedName>
        <fullName evidence="3">HNH nuclease domain-containing protein</fullName>
    </recommendedName>
</protein>
<dbReference type="EMBL" id="ATBY01000014">
    <property type="protein sequence ID" value="EPD69153.1"/>
    <property type="molecule type" value="Genomic_DNA"/>
</dbReference>
<reference evidence="1 2" key="1">
    <citation type="submission" date="2013-05" db="EMBL/GenBank/DDBJ databases">
        <title>The Genome Sequence of Corynebacterium pyruviciproducens 1773O (ATCC BAA-1742).</title>
        <authorList>
            <consortium name="The Broad Institute Genomics Platform"/>
            <person name="Earl A."/>
            <person name="Ward D."/>
            <person name="Feldgarden M."/>
            <person name="Gevers D."/>
            <person name="Tong J."/>
            <person name="Walker B."/>
            <person name="Young S."/>
            <person name="Zeng Q."/>
            <person name="Gargeya S."/>
            <person name="Fitzgerald M."/>
            <person name="Haas B."/>
            <person name="Abouelleil A."/>
            <person name="Allen A.W."/>
            <person name="Alvarado L."/>
            <person name="Arachchi H.M."/>
            <person name="Berlin A.M."/>
            <person name="Chapman S.B."/>
            <person name="Gainer-Dewar J."/>
            <person name="Goldberg J."/>
            <person name="Griggs A."/>
            <person name="Gujja S."/>
            <person name="Hansen M."/>
            <person name="Howarth C."/>
            <person name="Imamovic A."/>
            <person name="Ireland A."/>
            <person name="Larimer J."/>
            <person name="McCowan C."/>
            <person name="Murphy C."/>
            <person name="Pearson M."/>
            <person name="Poon T.W."/>
            <person name="Priest M."/>
            <person name="Roberts A."/>
            <person name="Saif S."/>
            <person name="Shea T."/>
            <person name="Sisk P."/>
            <person name="Sykes S."/>
            <person name="Wortman J."/>
            <person name="Nusbaum C."/>
            <person name="Birren B."/>
        </authorList>
    </citation>
    <scope>NUCLEOTIDE SEQUENCE [LARGE SCALE GENOMIC DNA]</scope>
    <source>
        <strain evidence="1 2">ATCC BAA-1742</strain>
    </source>
</reference>
<dbReference type="HOGENOM" id="CLU_051470_1_0_11"/>
<keyword evidence="2" id="KW-1185">Reference proteome</keyword>
<evidence type="ECO:0000313" key="2">
    <source>
        <dbReference type="Proteomes" id="UP000014408"/>
    </source>
</evidence>
<dbReference type="Proteomes" id="UP000014408">
    <property type="component" value="Unassembled WGS sequence"/>
</dbReference>
<sequence length="398" mass="43532">MGVIHRFGRGPSQRGGNGPSLPGMKIFKKIAQALQGVEFFREVWHERTLHPDLVREWSRLYGFSEPAVAEWVHAAKNWGRYSDREVLAKAEKLSVAKLVLISKAMNNVAKPEREKLRVALVDIADTLTWQELKARAGIMAKELRKPKTNSTVTVSKVADAQGVKHAHVRLKEEAMDAFVDKLKRVSPAPPGADEAAVLGAGLEKLIAEGCGPGEKRALEPAFITALPGTRYVGDGKYATTDGRIIDGADIIKEQLSSLGWVVIYDGTNHIGDCYRLENERFASDTLRKAIDIDQIYCAHPGCTQPATHFEYHHTIAYKDGGKTNALTIIGLCVNHNRQNDDDPGHVKNGRHIRDDHGRAGWIPPEGGPILYNQLPATDYNGHAIAAKILAAEAAATAA</sequence>
<evidence type="ECO:0008006" key="3">
    <source>
        <dbReference type="Google" id="ProtNLM"/>
    </source>
</evidence>
<gene>
    <name evidence="1" type="ORF">HMPREF1219_01377</name>
</gene>
<dbReference type="STRING" id="1125779.HMPREF1219_01377"/>
<evidence type="ECO:0000313" key="1">
    <source>
        <dbReference type="EMBL" id="EPD69153.1"/>
    </source>
</evidence>
<dbReference type="AlphaFoldDB" id="S2YXU1"/>
<name>S2YXU1_9CORY</name>